<evidence type="ECO:0000256" key="1">
    <source>
        <dbReference type="SAM" id="MobiDB-lite"/>
    </source>
</evidence>
<accession>A0A915D2L5</accession>
<keyword evidence="2" id="KW-1185">Reference proteome</keyword>
<feature type="region of interest" description="Disordered" evidence="1">
    <location>
        <begin position="1"/>
        <end position="60"/>
    </location>
</feature>
<dbReference type="Proteomes" id="UP000887574">
    <property type="component" value="Unplaced"/>
</dbReference>
<dbReference type="WBParaSite" id="jg14729">
    <property type="protein sequence ID" value="jg14729"/>
    <property type="gene ID" value="jg14729"/>
</dbReference>
<proteinExistence type="predicted"/>
<protein>
    <submittedName>
        <fullName evidence="3">Uncharacterized protein</fullName>
    </submittedName>
</protein>
<organism evidence="2 3">
    <name type="scientific">Ditylenchus dipsaci</name>
    <dbReference type="NCBI Taxonomy" id="166011"/>
    <lineage>
        <taxon>Eukaryota</taxon>
        <taxon>Metazoa</taxon>
        <taxon>Ecdysozoa</taxon>
        <taxon>Nematoda</taxon>
        <taxon>Chromadorea</taxon>
        <taxon>Rhabditida</taxon>
        <taxon>Tylenchina</taxon>
        <taxon>Tylenchomorpha</taxon>
        <taxon>Sphaerularioidea</taxon>
        <taxon>Anguinidae</taxon>
        <taxon>Anguininae</taxon>
        <taxon>Ditylenchus</taxon>
    </lineage>
</organism>
<sequence>MSRRAKEPGPGPKPSSNSNGSGKRSAQNDNFNQSKKVKAQTFTTTASSKQQAASEDSGSAKNQIADILFVGCAASLPPSWKHSSTIAKTHVMTKWRRKARVNLSDSIAIHVMGNL</sequence>
<name>A0A915D2L5_9BILA</name>
<reference evidence="3" key="1">
    <citation type="submission" date="2022-11" db="UniProtKB">
        <authorList>
            <consortium name="WormBaseParasite"/>
        </authorList>
    </citation>
    <scope>IDENTIFICATION</scope>
</reference>
<evidence type="ECO:0000313" key="3">
    <source>
        <dbReference type="WBParaSite" id="jg14729"/>
    </source>
</evidence>
<feature type="compositionally biased region" description="Polar residues" evidence="1">
    <location>
        <begin position="24"/>
        <end position="60"/>
    </location>
</feature>
<evidence type="ECO:0000313" key="2">
    <source>
        <dbReference type="Proteomes" id="UP000887574"/>
    </source>
</evidence>
<feature type="compositionally biased region" description="Low complexity" evidence="1">
    <location>
        <begin position="14"/>
        <end position="23"/>
    </location>
</feature>
<dbReference type="AlphaFoldDB" id="A0A915D2L5"/>